<evidence type="ECO:0000256" key="5">
    <source>
        <dbReference type="ARBA" id="ARBA00023136"/>
    </source>
</evidence>
<keyword evidence="2" id="KW-0433">Leucine-rich repeat</keyword>
<dbReference type="AlphaFoldDB" id="A0A4S4F181"/>
<dbReference type="FunFam" id="3.80.10.10:FF:000041">
    <property type="entry name" value="LRR receptor-like serine/threonine-protein kinase ERECTA"/>
    <property type="match status" value="1"/>
</dbReference>
<gene>
    <name evidence="8" type="ORF">TEA_012804</name>
</gene>
<dbReference type="Pfam" id="PF00560">
    <property type="entry name" value="LRR_1"/>
    <property type="match status" value="3"/>
</dbReference>
<keyword evidence="5" id="KW-0472">Membrane</keyword>
<evidence type="ECO:0000313" key="8">
    <source>
        <dbReference type="EMBL" id="THG23171.1"/>
    </source>
</evidence>
<dbReference type="PANTHER" id="PTHR48006:SF66">
    <property type="entry name" value="PROTEIN KINASE DOMAIN-CONTAINING PROTEIN"/>
    <property type="match status" value="1"/>
</dbReference>
<dbReference type="STRING" id="542762.A0A4S4F181"/>
<evidence type="ECO:0000256" key="4">
    <source>
        <dbReference type="ARBA" id="ARBA00022737"/>
    </source>
</evidence>
<keyword evidence="3 7" id="KW-0732">Signal</keyword>
<keyword evidence="9" id="KW-1185">Reference proteome</keyword>
<protein>
    <recommendedName>
        <fullName evidence="10">Leucine-rich repeat-containing N-terminal plant-type domain-containing protein</fullName>
    </recommendedName>
</protein>
<dbReference type="InterPro" id="IPR032675">
    <property type="entry name" value="LRR_dom_sf"/>
</dbReference>
<sequence>MVRVSEYPKAICTFMLVLFILICFGACGIEAQTRRIPPDEMAALGEIAEQLGKKDWNLNLNHCDENFNWYTPIVPTRISNSTVNCNCSSADECHISAIDLSRNYLRGSLPPEWASTKLEYMSFESNMFNGTVPAELGNLVDLLYLNFNSNNLTGELPKEFSNLINLRELSRLSSNNLNGKLPSFQSCKQLRILELEASGFEGPIPSDISLLRNLTEIRITDLNGGASEFPKLENMTALEKLMLRNCDISGTIPVYLASFPLKVLDLSFNRLEGNISNFDGATRLQYM</sequence>
<dbReference type="PANTHER" id="PTHR48006">
    <property type="entry name" value="LEUCINE-RICH REPEAT-CONTAINING PROTEIN DDB_G0281931-RELATED"/>
    <property type="match status" value="1"/>
</dbReference>
<evidence type="ECO:0000256" key="6">
    <source>
        <dbReference type="ARBA" id="ARBA00023180"/>
    </source>
</evidence>
<keyword evidence="4" id="KW-0677">Repeat</keyword>
<name>A0A4S4F181_CAMSN</name>
<dbReference type="Gene3D" id="3.80.10.10">
    <property type="entry name" value="Ribonuclease Inhibitor"/>
    <property type="match status" value="2"/>
</dbReference>
<feature type="chain" id="PRO_5020838421" description="Leucine-rich repeat-containing N-terminal plant-type domain-containing protein" evidence="7">
    <location>
        <begin position="32"/>
        <end position="287"/>
    </location>
</feature>
<evidence type="ECO:0000256" key="3">
    <source>
        <dbReference type="ARBA" id="ARBA00022729"/>
    </source>
</evidence>
<evidence type="ECO:0000256" key="2">
    <source>
        <dbReference type="ARBA" id="ARBA00022614"/>
    </source>
</evidence>
<evidence type="ECO:0000256" key="7">
    <source>
        <dbReference type="SAM" id="SignalP"/>
    </source>
</evidence>
<comment type="caution">
    <text evidence="8">The sequence shown here is derived from an EMBL/GenBank/DDBJ whole genome shotgun (WGS) entry which is preliminary data.</text>
</comment>
<dbReference type="SUPFAM" id="SSF52058">
    <property type="entry name" value="L domain-like"/>
    <property type="match status" value="1"/>
</dbReference>
<accession>A0A4S4F181</accession>
<organism evidence="8 9">
    <name type="scientific">Camellia sinensis var. sinensis</name>
    <name type="common">China tea</name>
    <dbReference type="NCBI Taxonomy" id="542762"/>
    <lineage>
        <taxon>Eukaryota</taxon>
        <taxon>Viridiplantae</taxon>
        <taxon>Streptophyta</taxon>
        <taxon>Embryophyta</taxon>
        <taxon>Tracheophyta</taxon>
        <taxon>Spermatophyta</taxon>
        <taxon>Magnoliopsida</taxon>
        <taxon>eudicotyledons</taxon>
        <taxon>Gunneridae</taxon>
        <taxon>Pentapetalae</taxon>
        <taxon>asterids</taxon>
        <taxon>Ericales</taxon>
        <taxon>Theaceae</taxon>
        <taxon>Camellia</taxon>
    </lineage>
</organism>
<evidence type="ECO:0000256" key="1">
    <source>
        <dbReference type="ARBA" id="ARBA00004479"/>
    </source>
</evidence>
<feature type="signal peptide" evidence="7">
    <location>
        <begin position="1"/>
        <end position="31"/>
    </location>
</feature>
<dbReference type="GO" id="GO:0016020">
    <property type="term" value="C:membrane"/>
    <property type="evidence" value="ECO:0007669"/>
    <property type="project" value="UniProtKB-SubCell"/>
</dbReference>
<dbReference type="InterPro" id="IPR001611">
    <property type="entry name" value="Leu-rich_rpt"/>
</dbReference>
<dbReference type="EMBL" id="SDRB02000464">
    <property type="protein sequence ID" value="THG23171.1"/>
    <property type="molecule type" value="Genomic_DNA"/>
</dbReference>
<keyword evidence="6" id="KW-0325">Glycoprotein</keyword>
<proteinExistence type="predicted"/>
<evidence type="ECO:0008006" key="10">
    <source>
        <dbReference type="Google" id="ProtNLM"/>
    </source>
</evidence>
<reference evidence="8 9" key="1">
    <citation type="journal article" date="2018" name="Proc. Natl. Acad. Sci. U.S.A.">
        <title>Draft genome sequence of Camellia sinensis var. sinensis provides insights into the evolution of the tea genome and tea quality.</title>
        <authorList>
            <person name="Wei C."/>
            <person name="Yang H."/>
            <person name="Wang S."/>
            <person name="Zhao J."/>
            <person name="Liu C."/>
            <person name="Gao L."/>
            <person name="Xia E."/>
            <person name="Lu Y."/>
            <person name="Tai Y."/>
            <person name="She G."/>
            <person name="Sun J."/>
            <person name="Cao H."/>
            <person name="Tong W."/>
            <person name="Gao Q."/>
            <person name="Li Y."/>
            <person name="Deng W."/>
            <person name="Jiang X."/>
            <person name="Wang W."/>
            <person name="Chen Q."/>
            <person name="Zhang S."/>
            <person name="Li H."/>
            <person name="Wu J."/>
            <person name="Wang P."/>
            <person name="Li P."/>
            <person name="Shi C."/>
            <person name="Zheng F."/>
            <person name="Jian J."/>
            <person name="Huang B."/>
            <person name="Shan D."/>
            <person name="Shi M."/>
            <person name="Fang C."/>
            <person name="Yue Y."/>
            <person name="Li F."/>
            <person name="Li D."/>
            <person name="Wei S."/>
            <person name="Han B."/>
            <person name="Jiang C."/>
            <person name="Yin Y."/>
            <person name="Xia T."/>
            <person name="Zhang Z."/>
            <person name="Bennetzen J.L."/>
            <person name="Zhao S."/>
            <person name="Wan X."/>
        </authorList>
    </citation>
    <scope>NUCLEOTIDE SEQUENCE [LARGE SCALE GENOMIC DNA]</scope>
    <source>
        <strain evidence="9">cv. Shuchazao</strain>
        <tissue evidence="8">Leaf</tissue>
    </source>
</reference>
<comment type="subcellular location">
    <subcellularLocation>
        <location evidence="1">Membrane</location>
        <topology evidence="1">Single-pass type I membrane protein</topology>
    </subcellularLocation>
</comment>
<dbReference type="Proteomes" id="UP000306102">
    <property type="component" value="Unassembled WGS sequence"/>
</dbReference>
<dbReference type="InterPro" id="IPR051824">
    <property type="entry name" value="LRR_Rcpt-Like_S/T_Kinase"/>
</dbReference>
<evidence type="ECO:0000313" key="9">
    <source>
        <dbReference type="Proteomes" id="UP000306102"/>
    </source>
</evidence>